<dbReference type="GO" id="GO:0005524">
    <property type="term" value="F:ATP binding"/>
    <property type="evidence" value="ECO:0007669"/>
    <property type="project" value="UniProtKB-KW"/>
</dbReference>
<feature type="domain" description="Carboxyltransferase" evidence="4">
    <location>
        <begin position="25"/>
        <end position="296"/>
    </location>
</feature>
<reference evidence="5 6" key="1">
    <citation type="journal article" date="2015" name="Genome Announc.">
        <title>Genome Assemblies of Three Soil-Associated Devosia species: D. insulae, D. limi, and D. soli.</title>
        <authorList>
            <person name="Hassan Y.I."/>
            <person name="Lepp D."/>
            <person name="Zhou T."/>
        </authorList>
    </citation>
    <scope>NUCLEOTIDE SEQUENCE [LARGE SCALE GENOMIC DNA]</scope>
    <source>
        <strain evidence="5 6">DS-56</strain>
    </source>
</reference>
<dbReference type="Proteomes" id="UP000095463">
    <property type="component" value="Unassembled WGS sequence"/>
</dbReference>
<dbReference type="GO" id="GO:0016787">
    <property type="term" value="F:hydrolase activity"/>
    <property type="evidence" value="ECO:0007669"/>
    <property type="project" value="UniProtKB-KW"/>
</dbReference>
<gene>
    <name evidence="5" type="ORF">VW23_004075</name>
</gene>
<proteinExistence type="predicted"/>
<accession>A0A1E5XJ48</accession>
<evidence type="ECO:0000313" key="6">
    <source>
        <dbReference type="Proteomes" id="UP000095463"/>
    </source>
</evidence>
<protein>
    <recommendedName>
        <fullName evidence="4">Carboxyltransferase domain-containing protein</fullName>
    </recommendedName>
</protein>
<comment type="caution">
    <text evidence="5">The sequence shown here is derived from an EMBL/GenBank/DDBJ whole genome shotgun (WGS) entry which is preliminary data.</text>
</comment>
<dbReference type="Pfam" id="PF02626">
    <property type="entry name" value="CT_A_B"/>
    <property type="match status" value="1"/>
</dbReference>
<dbReference type="RefSeq" id="WP_069912105.1">
    <property type="nucleotide sequence ID" value="NZ_LAJE02000363.1"/>
</dbReference>
<dbReference type="SMART" id="SM00797">
    <property type="entry name" value="AHS2"/>
    <property type="match status" value="1"/>
</dbReference>
<keyword evidence="3" id="KW-0067">ATP-binding</keyword>
<dbReference type="PANTHER" id="PTHR43309">
    <property type="entry name" value="5-OXOPROLINASE SUBUNIT C"/>
    <property type="match status" value="1"/>
</dbReference>
<dbReference type="InterPro" id="IPR052708">
    <property type="entry name" value="PxpC"/>
</dbReference>
<dbReference type="InterPro" id="IPR003778">
    <property type="entry name" value="CT_A_B"/>
</dbReference>
<dbReference type="SUPFAM" id="SSF50891">
    <property type="entry name" value="Cyclophilin-like"/>
    <property type="match status" value="1"/>
</dbReference>
<keyword evidence="2" id="KW-0378">Hydrolase</keyword>
<organism evidence="5 6">
    <name type="scientific">Devosia insulae DS-56</name>
    <dbReference type="NCBI Taxonomy" id="1116389"/>
    <lineage>
        <taxon>Bacteria</taxon>
        <taxon>Pseudomonadati</taxon>
        <taxon>Pseudomonadota</taxon>
        <taxon>Alphaproteobacteria</taxon>
        <taxon>Hyphomicrobiales</taxon>
        <taxon>Devosiaceae</taxon>
        <taxon>Devosia</taxon>
    </lineage>
</organism>
<evidence type="ECO:0000256" key="3">
    <source>
        <dbReference type="ARBA" id="ARBA00022840"/>
    </source>
</evidence>
<evidence type="ECO:0000313" key="5">
    <source>
        <dbReference type="EMBL" id="OEO28623.1"/>
    </source>
</evidence>
<dbReference type="Gene3D" id="2.40.100.10">
    <property type="entry name" value="Cyclophilin-like"/>
    <property type="match status" value="1"/>
</dbReference>
<dbReference type="OrthoDB" id="9768696at2"/>
<dbReference type="PANTHER" id="PTHR43309:SF3">
    <property type="entry name" value="5-OXOPROLINASE SUBUNIT C"/>
    <property type="match status" value="1"/>
</dbReference>
<evidence type="ECO:0000259" key="4">
    <source>
        <dbReference type="SMART" id="SM00797"/>
    </source>
</evidence>
<evidence type="ECO:0000256" key="2">
    <source>
        <dbReference type="ARBA" id="ARBA00022801"/>
    </source>
</evidence>
<sequence length="296" mass="30798">MSAIRITRAGPLATLQDAGRPGLLRHGISASGPMDRTAFERAGVWLGAAGATGIEFTTAGLGFVAEGSVSIAVDGGSFELSIDGEAKSWPSRALLSAGSIVDIRPGPAGNYGYLRFDREIDVPLVMGSRATSSIAGIGGLDGRALRAGDVLPLGATLPRGRGQHPTPATVADGPIRVIRGIHADRFSNAIRQRFVTDAFAVSPQLDRMGVRLADPGQVFAEAKILSLVSDAVVPGDIQILGDGTPIVLMRDHQPTGGYPRIATVVTADLDRFSQLRPGTQVRFAPVTVAHAEGLKP</sequence>
<dbReference type="EMBL" id="LAJE02000363">
    <property type="protein sequence ID" value="OEO28623.1"/>
    <property type="molecule type" value="Genomic_DNA"/>
</dbReference>
<evidence type="ECO:0000256" key="1">
    <source>
        <dbReference type="ARBA" id="ARBA00022741"/>
    </source>
</evidence>
<dbReference type="AlphaFoldDB" id="A0A1E5XJ48"/>
<dbReference type="InterPro" id="IPR029000">
    <property type="entry name" value="Cyclophilin-like_dom_sf"/>
</dbReference>
<name>A0A1E5XJ48_9HYPH</name>
<keyword evidence="1" id="KW-0547">Nucleotide-binding</keyword>
<keyword evidence="6" id="KW-1185">Reference proteome</keyword>